<dbReference type="InterPro" id="IPR036964">
    <property type="entry name" value="RASGEF_cat_dom_sf"/>
</dbReference>
<dbReference type="SMART" id="SM00147">
    <property type="entry name" value="RasGEF"/>
    <property type="match status" value="1"/>
</dbReference>
<name>A0A485K9E0_9STRA</name>
<keyword evidence="7" id="KW-1185">Reference proteome</keyword>
<dbReference type="Gene3D" id="1.10.840.10">
    <property type="entry name" value="Ras guanine-nucleotide exchange factors catalytic domain"/>
    <property type="match status" value="1"/>
</dbReference>
<feature type="compositionally biased region" description="Acidic residues" evidence="3">
    <location>
        <begin position="128"/>
        <end position="137"/>
    </location>
</feature>
<dbReference type="OrthoDB" id="546434at2759"/>
<dbReference type="SUPFAM" id="SSF48366">
    <property type="entry name" value="Ras GEF"/>
    <property type="match status" value="1"/>
</dbReference>
<dbReference type="EMBL" id="CAADRA010000115">
    <property type="protein sequence ID" value="VFT78654.1"/>
    <property type="molecule type" value="Genomic_DNA"/>
</dbReference>
<feature type="domain" description="Ras-GEF" evidence="4">
    <location>
        <begin position="368"/>
        <end position="619"/>
    </location>
</feature>
<accession>A0A485K9E0</accession>
<evidence type="ECO:0000259" key="4">
    <source>
        <dbReference type="PROSITE" id="PS50009"/>
    </source>
</evidence>
<dbReference type="GO" id="GO:0007264">
    <property type="term" value="P:small GTPase-mediated signal transduction"/>
    <property type="evidence" value="ECO:0007669"/>
    <property type="project" value="InterPro"/>
</dbReference>
<organism evidence="6 7">
    <name type="scientific">Aphanomyces stellatus</name>
    <dbReference type="NCBI Taxonomy" id="120398"/>
    <lineage>
        <taxon>Eukaryota</taxon>
        <taxon>Sar</taxon>
        <taxon>Stramenopiles</taxon>
        <taxon>Oomycota</taxon>
        <taxon>Saprolegniomycetes</taxon>
        <taxon>Saprolegniales</taxon>
        <taxon>Verrucalvaceae</taxon>
        <taxon>Aphanomyces</taxon>
    </lineage>
</organism>
<dbReference type="PANTHER" id="PTHR23113:SF365">
    <property type="entry name" value="RAS-GEF DOMAIN-CONTAINING PROTEIN"/>
    <property type="match status" value="1"/>
</dbReference>
<feature type="region of interest" description="Disordered" evidence="3">
    <location>
        <begin position="320"/>
        <end position="342"/>
    </location>
</feature>
<dbReference type="PANTHER" id="PTHR23113">
    <property type="entry name" value="GUANINE NUCLEOTIDE EXCHANGE FACTOR"/>
    <property type="match status" value="1"/>
</dbReference>
<dbReference type="InterPro" id="IPR023578">
    <property type="entry name" value="Ras_GEF_dom_sf"/>
</dbReference>
<dbReference type="InterPro" id="IPR001895">
    <property type="entry name" value="RASGEF_cat_dom"/>
</dbReference>
<dbReference type="Pfam" id="PF00617">
    <property type="entry name" value="RasGEF"/>
    <property type="match status" value="1"/>
</dbReference>
<evidence type="ECO:0000313" key="6">
    <source>
        <dbReference type="EMBL" id="VFT78654.1"/>
    </source>
</evidence>
<evidence type="ECO:0000256" key="2">
    <source>
        <dbReference type="PROSITE-ProRule" id="PRU00168"/>
    </source>
</evidence>
<feature type="region of interest" description="Disordered" evidence="3">
    <location>
        <begin position="114"/>
        <end position="137"/>
    </location>
</feature>
<sequence>MLELKRGILCVHGKYMVRLPLAREREVIITKGEVSIYRRTMGTLKTKINLWDPQVHIAFVANESTLTIMALHDEIILDCKTSLERDGWLGAIYTAQSDPPPPPPSTLAAKLVRHASNSSSNGGGGENESSDTDSDFDGFTDETETLAAFQNVRSSIIMDVGQLSRDEINLVLLPTTQTLDALASPSKQAVAIASYIERHDGGGRNILLHWDILISLQISGLKLPALLSLLADRQGTSTTVVHRKPSLTHKANVSSFVRDLLFHPLYSARLRGVDEAACAAVIDRHFAHCRLRRYSHTDDDILPTALKQAASVAPMPSLVRKHSQPHSSITSSSSPPDTWDARQKRNSYPSITLSGISLARLSAPSTATGNSFATLLPLRSVLATYKLSPLAFAQQCALFHHGQLTSFPLWSFLAPSHHQKDISESFNRLTAYLVWSILAEESPTDRADVIEAITCIATASSGKTLNNFHFVMACIGGLGDTPLMPSRLPLTWKKVKAKTKAQLYELRSLCDYTGGFDTLRRKQSLVSSTAPTLPFLGIIGASLERLKSTPYVVGDGALNFERLERQYNALHVVENAMTTAYGGIAPHVEVQTLLATLPQQLPFCTPKLLHLRSLHLQAYESASMKSPSLFADPTAASATTTSTGATTTTAAARRPSMTNESARLLSFKASCALWHCVASPSARLQILVEAALADDRAAVSRVAATLHRDVKNTLYASSCAALCLLVRQGLDTIFRSILDIYGNECVELVGDDQLNVWTPWLYECVVDSVYGPMAASVQAKLQAECRDADRQLMRRFQNRTAADTLVHYTMFNPLNQMAMLGQTPIAMLRLLSSVAQELNSTDAIARKQLRTLLANSTAATPQSAIEYVSSTLDLTKCSLSLVRGIELLKQCVQDEDRELKMQ</sequence>
<dbReference type="PROSITE" id="PS50009">
    <property type="entry name" value="RASGEF_CAT"/>
    <property type="match status" value="1"/>
</dbReference>
<reference evidence="5" key="2">
    <citation type="submission" date="2019-06" db="EMBL/GenBank/DDBJ databases">
        <title>Genomics analysis of Aphanomyces spp. identifies a new class of oomycete effector associated with host adaptation.</title>
        <authorList>
            <person name="Gaulin E."/>
        </authorList>
    </citation>
    <scope>NUCLEOTIDE SEQUENCE</scope>
    <source>
        <strain evidence="5">CBS 578.67</strain>
    </source>
</reference>
<gene>
    <name evidence="6" type="primary">Aste57867_1437</name>
    <name evidence="5" type="ORF">As57867_001436</name>
    <name evidence="6" type="ORF">ASTE57867_1437</name>
</gene>
<keyword evidence="1 2" id="KW-0344">Guanine-nucleotide releasing factor</keyword>
<dbReference type="EMBL" id="VJMH01000115">
    <property type="protein sequence ID" value="KAF0718839.1"/>
    <property type="molecule type" value="Genomic_DNA"/>
</dbReference>
<feature type="compositionally biased region" description="Low complexity" evidence="3">
    <location>
        <begin position="325"/>
        <end position="336"/>
    </location>
</feature>
<reference evidence="6 7" key="1">
    <citation type="submission" date="2019-03" db="EMBL/GenBank/DDBJ databases">
        <authorList>
            <person name="Gaulin E."/>
            <person name="Dumas B."/>
        </authorList>
    </citation>
    <scope>NUCLEOTIDE SEQUENCE [LARGE SCALE GENOMIC DNA]</scope>
    <source>
        <strain evidence="6">CBS 568.67</strain>
    </source>
</reference>
<dbReference type="Proteomes" id="UP000332933">
    <property type="component" value="Unassembled WGS sequence"/>
</dbReference>
<proteinExistence type="predicted"/>
<evidence type="ECO:0000256" key="3">
    <source>
        <dbReference type="SAM" id="MobiDB-lite"/>
    </source>
</evidence>
<dbReference type="AlphaFoldDB" id="A0A485K9E0"/>
<evidence type="ECO:0000256" key="1">
    <source>
        <dbReference type="ARBA" id="ARBA00022658"/>
    </source>
</evidence>
<evidence type="ECO:0000313" key="7">
    <source>
        <dbReference type="Proteomes" id="UP000332933"/>
    </source>
</evidence>
<protein>
    <submittedName>
        <fullName evidence="6">Aste57867_1437 protein</fullName>
    </submittedName>
</protein>
<dbReference type="InterPro" id="IPR008937">
    <property type="entry name" value="Ras-like_GEF"/>
</dbReference>
<dbReference type="GO" id="GO:0005085">
    <property type="term" value="F:guanyl-nucleotide exchange factor activity"/>
    <property type="evidence" value="ECO:0007669"/>
    <property type="project" value="UniProtKB-KW"/>
</dbReference>
<evidence type="ECO:0000313" key="5">
    <source>
        <dbReference type="EMBL" id="KAF0718839.1"/>
    </source>
</evidence>